<dbReference type="InParanoid" id="Q2LWP0"/>
<dbReference type="InterPro" id="IPR029044">
    <property type="entry name" value="Nucleotide-diphossugar_trans"/>
</dbReference>
<dbReference type="PANTHER" id="PTHR22916:SF56">
    <property type="entry name" value="GLYCOSYL TRANSFERASE"/>
    <property type="match status" value="1"/>
</dbReference>
<dbReference type="GO" id="GO:0016758">
    <property type="term" value="F:hexosyltransferase activity"/>
    <property type="evidence" value="ECO:0007669"/>
    <property type="project" value="UniProtKB-ARBA"/>
</dbReference>
<evidence type="ECO:0000313" key="2">
    <source>
        <dbReference type="EMBL" id="ABC78500.1"/>
    </source>
</evidence>
<sequence length="293" mass="34043">MKRLFIGMPVFNGETYISKALDSIIKQSFCDWQLLIADNYSSDGTERIAMEYVTKDTRIKYIQHPSNIGALNNFIFLVNEAESDYFMWAAADDEWSSNFLELCVKTLDSCRDVQFVSGNVANIDLSGTILRKYDGFSVFDDKWIWRRLVKYLCAPEILGKANMIYSVYRIGFCRELCGIPNVLSGWGADMTFVFAGLARGHYKYIPDITLFKRVLSESDIDTAKIAAHNNFPMLQFFGWFPITHYREYRDGYYKMSTNNPIRLIVLLIMKYRVLCLWLRLKIQSASSFVTKWM</sequence>
<dbReference type="Proteomes" id="UP000001933">
    <property type="component" value="Chromosome"/>
</dbReference>
<feature type="domain" description="Glycosyltransferase 2-like" evidence="1">
    <location>
        <begin position="6"/>
        <end position="115"/>
    </location>
</feature>
<dbReference type="KEGG" id="sat:SYN_02659"/>
<dbReference type="eggNOG" id="COG0463">
    <property type="taxonomic scope" value="Bacteria"/>
</dbReference>
<dbReference type="AlphaFoldDB" id="Q2LWP0"/>
<dbReference type="EC" id="2.4.1.-" evidence="2"/>
<dbReference type="RefSeq" id="WP_011418519.1">
    <property type="nucleotide sequence ID" value="NC_007759.1"/>
</dbReference>
<dbReference type="InterPro" id="IPR001173">
    <property type="entry name" value="Glyco_trans_2-like"/>
</dbReference>
<name>Q2LWP0_SYNAS</name>
<dbReference type="PANTHER" id="PTHR22916">
    <property type="entry name" value="GLYCOSYLTRANSFERASE"/>
    <property type="match status" value="1"/>
</dbReference>
<gene>
    <name evidence="2" type="ORF">SYN_02659</name>
</gene>
<evidence type="ECO:0000313" key="3">
    <source>
        <dbReference type="Proteomes" id="UP000001933"/>
    </source>
</evidence>
<accession>Q2LWP0</accession>
<protein>
    <submittedName>
        <fullName evidence="2">Glycosyltransferase</fullName>
        <ecNumber evidence="2">2.4.1.-</ecNumber>
    </submittedName>
</protein>
<keyword evidence="3" id="KW-1185">Reference proteome</keyword>
<dbReference type="Gene3D" id="3.90.550.10">
    <property type="entry name" value="Spore Coat Polysaccharide Biosynthesis Protein SpsA, Chain A"/>
    <property type="match status" value="1"/>
</dbReference>
<reference evidence="2 3" key="1">
    <citation type="journal article" date="2007" name="Proc. Natl. Acad. Sci. U.S.A.">
        <title>The genome of Syntrophus aciditrophicus: life at the thermodynamic limit of microbial growth.</title>
        <authorList>
            <person name="McInerney M.J."/>
            <person name="Rohlin L."/>
            <person name="Mouttaki H."/>
            <person name="Kim U."/>
            <person name="Krupp R.S."/>
            <person name="Rios-Hernandez L."/>
            <person name="Sieber J."/>
            <person name="Struchtemeyer C.G."/>
            <person name="Bhattacharyya A."/>
            <person name="Campbell J.W."/>
            <person name="Gunsalus R.P."/>
        </authorList>
    </citation>
    <scope>NUCLEOTIDE SEQUENCE [LARGE SCALE GENOMIC DNA]</scope>
    <source>
        <strain evidence="2 3">SB</strain>
    </source>
</reference>
<dbReference type="HOGENOM" id="CLU_025996_16_2_7"/>
<dbReference type="Pfam" id="PF00535">
    <property type="entry name" value="Glycos_transf_2"/>
    <property type="match status" value="1"/>
</dbReference>
<dbReference type="EMBL" id="CP000252">
    <property type="protein sequence ID" value="ABC78500.1"/>
    <property type="molecule type" value="Genomic_DNA"/>
</dbReference>
<keyword evidence="2" id="KW-0808">Transferase</keyword>
<dbReference type="CAZy" id="GT2">
    <property type="family name" value="Glycosyltransferase Family 2"/>
</dbReference>
<proteinExistence type="predicted"/>
<evidence type="ECO:0000259" key="1">
    <source>
        <dbReference type="Pfam" id="PF00535"/>
    </source>
</evidence>
<dbReference type="SUPFAM" id="SSF53448">
    <property type="entry name" value="Nucleotide-diphospho-sugar transferases"/>
    <property type="match status" value="1"/>
</dbReference>
<organism evidence="2 3">
    <name type="scientific">Syntrophus aciditrophicus (strain SB)</name>
    <dbReference type="NCBI Taxonomy" id="56780"/>
    <lineage>
        <taxon>Bacteria</taxon>
        <taxon>Pseudomonadati</taxon>
        <taxon>Thermodesulfobacteriota</taxon>
        <taxon>Syntrophia</taxon>
        <taxon>Syntrophales</taxon>
        <taxon>Syntrophaceae</taxon>
        <taxon>Syntrophus</taxon>
    </lineage>
</organism>
<dbReference type="OrthoDB" id="305760at2"/>
<dbReference type="STRING" id="56780.SYN_02659"/>
<dbReference type="CDD" id="cd00761">
    <property type="entry name" value="Glyco_tranf_GTA_type"/>
    <property type="match status" value="1"/>
</dbReference>
<keyword evidence="2" id="KW-0328">Glycosyltransferase</keyword>